<dbReference type="EMBL" id="JAHYIQ010000003">
    <property type="protein sequence ID" value="KAK1134147.1"/>
    <property type="molecule type" value="Genomic_DNA"/>
</dbReference>
<reference evidence="1" key="1">
    <citation type="submission" date="2021-10" db="EMBL/GenBank/DDBJ databases">
        <title>Melipona bicolor Genome sequencing and assembly.</title>
        <authorList>
            <person name="Araujo N.S."/>
            <person name="Arias M.C."/>
        </authorList>
    </citation>
    <scope>NUCLEOTIDE SEQUENCE</scope>
    <source>
        <strain evidence="1">USP_2M_L1-L4_2017</strain>
        <tissue evidence="1">Whole body</tissue>
    </source>
</reference>
<gene>
    <name evidence="1" type="ORF">K0M31_011929</name>
</gene>
<comment type="caution">
    <text evidence="1">The sequence shown here is derived from an EMBL/GenBank/DDBJ whole genome shotgun (WGS) entry which is preliminary data.</text>
</comment>
<evidence type="ECO:0000313" key="1">
    <source>
        <dbReference type="EMBL" id="KAK1134147.1"/>
    </source>
</evidence>
<sequence>TSKITPILWNESIVSNMFVQTQQILQILRTNGSNLATEDSNPLVKYSIPSLAIAVATNRAVSSIAAFGPSDFDSDELRQTPGDKSFAPGDTSFAIRFAPTSFKQFGQLCSINLALTVPLELTKRISSNTWNNSWIYELQAG</sequence>
<dbReference type="AlphaFoldDB" id="A0AA40GAQ9"/>
<feature type="non-terminal residue" evidence="1">
    <location>
        <position position="1"/>
    </location>
</feature>
<name>A0AA40GAQ9_9HYME</name>
<accession>A0AA40GAQ9</accession>
<evidence type="ECO:0000313" key="2">
    <source>
        <dbReference type="Proteomes" id="UP001177670"/>
    </source>
</evidence>
<keyword evidence="2" id="KW-1185">Reference proteome</keyword>
<proteinExistence type="predicted"/>
<protein>
    <submittedName>
        <fullName evidence="1">Uncharacterized protein</fullName>
    </submittedName>
</protein>
<dbReference type="Proteomes" id="UP001177670">
    <property type="component" value="Unassembled WGS sequence"/>
</dbReference>
<organism evidence="1 2">
    <name type="scientific">Melipona bicolor</name>
    <dbReference type="NCBI Taxonomy" id="60889"/>
    <lineage>
        <taxon>Eukaryota</taxon>
        <taxon>Metazoa</taxon>
        <taxon>Ecdysozoa</taxon>
        <taxon>Arthropoda</taxon>
        <taxon>Hexapoda</taxon>
        <taxon>Insecta</taxon>
        <taxon>Pterygota</taxon>
        <taxon>Neoptera</taxon>
        <taxon>Endopterygota</taxon>
        <taxon>Hymenoptera</taxon>
        <taxon>Apocrita</taxon>
        <taxon>Aculeata</taxon>
        <taxon>Apoidea</taxon>
        <taxon>Anthophila</taxon>
        <taxon>Apidae</taxon>
        <taxon>Melipona</taxon>
    </lineage>
</organism>